<evidence type="ECO:0000313" key="2">
    <source>
        <dbReference type="EMBL" id="CAA9419687.1"/>
    </source>
</evidence>
<feature type="non-terminal residue" evidence="2">
    <location>
        <position position="64"/>
    </location>
</feature>
<dbReference type="AlphaFoldDB" id="A0A6J4PMS3"/>
<feature type="compositionally biased region" description="Basic residues" evidence="1">
    <location>
        <begin position="54"/>
        <end position="64"/>
    </location>
</feature>
<feature type="non-terminal residue" evidence="2">
    <location>
        <position position="1"/>
    </location>
</feature>
<gene>
    <name evidence="2" type="ORF">AVDCRST_MAG55-1898</name>
</gene>
<dbReference type="EMBL" id="CADCUZ010000085">
    <property type="protein sequence ID" value="CAA9419687.1"/>
    <property type="molecule type" value="Genomic_DNA"/>
</dbReference>
<proteinExistence type="predicted"/>
<evidence type="ECO:0000256" key="1">
    <source>
        <dbReference type="SAM" id="MobiDB-lite"/>
    </source>
</evidence>
<sequence>MASSSPVGRPPGGDRPAGCTPSRTPAGPTWTSGRGRSSSTSRPWTPSSGSTRGGRCRTSRKRRS</sequence>
<name>A0A6J4PMS3_9ACTN</name>
<organism evidence="2">
    <name type="scientific">uncultured Rubrobacteraceae bacterium</name>
    <dbReference type="NCBI Taxonomy" id="349277"/>
    <lineage>
        <taxon>Bacteria</taxon>
        <taxon>Bacillati</taxon>
        <taxon>Actinomycetota</taxon>
        <taxon>Rubrobacteria</taxon>
        <taxon>Rubrobacterales</taxon>
        <taxon>Rubrobacteraceae</taxon>
        <taxon>environmental samples</taxon>
    </lineage>
</organism>
<accession>A0A6J4PMS3</accession>
<reference evidence="2" key="1">
    <citation type="submission" date="2020-02" db="EMBL/GenBank/DDBJ databases">
        <authorList>
            <person name="Meier V. D."/>
        </authorList>
    </citation>
    <scope>NUCLEOTIDE SEQUENCE</scope>
    <source>
        <strain evidence="2">AVDCRST_MAG55</strain>
    </source>
</reference>
<feature type="region of interest" description="Disordered" evidence="1">
    <location>
        <begin position="1"/>
        <end position="64"/>
    </location>
</feature>
<protein>
    <submittedName>
        <fullName evidence="2">Transcriptional regulator, PadR family</fullName>
    </submittedName>
</protein>
<feature type="compositionally biased region" description="Low complexity" evidence="1">
    <location>
        <begin position="27"/>
        <end position="50"/>
    </location>
</feature>